<dbReference type="Proteomes" id="UP000076837">
    <property type="component" value="Unassembled WGS sequence"/>
</dbReference>
<keyword evidence="2" id="KW-0732">Signal</keyword>
<accession>A0A163LG86</accession>
<dbReference type="InterPro" id="IPR005198">
    <property type="entry name" value="Glyco_hydro_76"/>
</dbReference>
<dbReference type="GO" id="GO:0005975">
    <property type="term" value="P:carbohydrate metabolic process"/>
    <property type="evidence" value="ECO:0007669"/>
    <property type="project" value="InterPro"/>
</dbReference>
<evidence type="ECO:0000313" key="3">
    <source>
        <dbReference type="EMBL" id="KZM27776.1"/>
    </source>
</evidence>
<protein>
    <submittedName>
        <fullName evidence="3">Hydrolase</fullName>
    </submittedName>
</protein>
<dbReference type="OrthoDB" id="4104179at2759"/>
<keyword evidence="4" id="KW-1185">Reference proteome</keyword>
<dbReference type="AlphaFoldDB" id="A0A163LG86"/>
<dbReference type="GO" id="GO:0016787">
    <property type="term" value="F:hydrolase activity"/>
    <property type="evidence" value="ECO:0007669"/>
    <property type="project" value="UniProtKB-KW"/>
</dbReference>
<feature type="chain" id="PRO_5043791993" evidence="2">
    <location>
        <begin position="29"/>
        <end position="649"/>
    </location>
</feature>
<organism evidence="3 4">
    <name type="scientific">Didymella rabiei</name>
    <name type="common">Chickpea ascochyta blight fungus</name>
    <name type="synonym">Mycosphaerella rabiei</name>
    <dbReference type="NCBI Taxonomy" id="5454"/>
    <lineage>
        <taxon>Eukaryota</taxon>
        <taxon>Fungi</taxon>
        <taxon>Dikarya</taxon>
        <taxon>Ascomycota</taxon>
        <taxon>Pezizomycotina</taxon>
        <taxon>Dothideomycetes</taxon>
        <taxon>Pleosporomycetidae</taxon>
        <taxon>Pleosporales</taxon>
        <taxon>Pleosporineae</taxon>
        <taxon>Didymellaceae</taxon>
        <taxon>Ascochyta</taxon>
    </lineage>
</organism>
<feature type="signal peptide" evidence="2">
    <location>
        <begin position="1"/>
        <end position="28"/>
    </location>
</feature>
<reference evidence="3 4" key="1">
    <citation type="journal article" date="2016" name="Sci. Rep.">
        <title>Draft genome sequencing and secretome analysis of fungal phytopathogen Ascochyta rabiei provides insight into the necrotrophic effector repertoire.</title>
        <authorList>
            <person name="Verma S."/>
            <person name="Gazara R.K."/>
            <person name="Nizam S."/>
            <person name="Parween S."/>
            <person name="Chattopadhyay D."/>
            <person name="Verma P.K."/>
        </authorList>
    </citation>
    <scope>NUCLEOTIDE SEQUENCE [LARGE SCALE GENOMIC DNA]</scope>
    <source>
        <strain evidence="3 4">ArDII</strain>
    </source>
</reference>
<feature type="region of interest" description="Disordered" evidence="1">
    <location>
        <begin position="579"/>
        <end position="623"/>
    </location>
</feature>
<evidence type="ECO:0000256" key="1">
    <source>
        <dbReference type="SAM" id="MobiDB-lite"/>
    </source>
</evidence>
<dbReference type="STRING" id="5454.A0A163LG86"/>
<dbReference type="EMBL" id="JYNV01000055">
    <property type="protein sequence ID" value="KZM27776.1"/>
    <property type="molecule type" value="Genomic_DNA"/>
</dbReference>
<dbReference type="PANTHER" id="PTHR47791">
    <property type="entry name" value="MEIOTICALLY UP-REGULATED GENE 191 PROTEIN"/>
    <property type="match status" value="1"/>
</dbReference>
<dbReference type="SUPFAM" id="SSF48208">
    <property type="entry name" value="Six-hairpin glycosidases"/>
    <property type="match status" value="1"/>
</dbReference>
<proteinExistence type="predicted"/>
<feature type="compositionally biased region" description="Basic and acidic residues" evidence="1">
    <location>
        <begin position="611"/>
        <end position="620"/>
    </location>
</feature>
<keyword evidence="3" id="KW-0378">Hydrolase</keyword>
<sequence>MCRKMSLRRLCTVALLSLSVFTITTIAAQTKDRPVSDTRTQVYETSNHNIPQTHLRSSDVANKAAAPNAPSYLPFTANILQGLHNALETMQSSYFSIWLGKYTTAIDWTAAVMSTHVSATLASLSRSLAYTMPGTFDMSKNLDVEAQMVENEINKYFGQIATYYFGEDHFAIRMQAYDDILWVVLGWLESTQFIEGHSAGHYGSDSQGETTIPQWHARQFIPGFAHRARVFYELAEKGWDWRLCGGGMTWNPRLLPYKNAITNQLFISASIGMYLHFPGDANCSPFLSQYDKVQDSNDKKPNDELLHAQEHGDQCEENTSGDSSYDPVYLANAIHGYDWLKNSGMTNRQGLYVDGFHIAGYRTNHSKTECNERNEMVYTYNQGVVLSGLRGLWEATGKQTYLEDGHELVRNVIRATGWEDEHILTPACTHSKKPDKIFEPKQDVLTRWAGLGADGILAEACDPSGTCNQDGQAFKGIFFHHLTTFCAPLPSVPVRPGRTYAASRETRTLHARSCQEYTKWVVHNAEAALRTRNEQGLFGSWWGADVHHGGTLRVSREMNATDYRNRPDEYVASFEDVVDSPGEEGDGDELLAGDDVVGDTDDSMNSSSSRDLNDRGRGRTVETQGSGIAVLRAMLEFTKLVEDDGKIKP</sequence>
<comment type="caution">
    <text evidence="3">The sequence shown here is derived from an EMBL/GenBank/DDBJ whole genome shotgun (WGS) entry which is preliminary data.</text>
</comment>
<dbReference type="PANTHER" id="PTHR47791:SF2">
    <property type="entry name" value="ENDO MANNANASE, GH76 FAMILY (EUROFUNG)"/>
    <property type="match status" value="1"/>
</dbReference>
<dbReference type="InterPro" id="IPR008928">
    <property type="entry name" value="6-hairpin_glycosidase_sf"/>
</dbReference>
<dbReference type="InterPro" id="IPR053169">
    <property type="entry name" value="MUG_Protein"/>
</dbReference>
<feature type="compositionally biased region" description="Acidic residues" evidence="1">
    <location>
        <begin position="579"/>
        <end position="602"/>
    </location>
</feature>
<dbReference type="Gene3D" id="1.50.10.20">
    <property type="match status" value="1"/>
</dbReference>
<dbReference type="Pfam" id="PF03663">
    <property type="entry name" value="Glyco_hydro_76"/>
    <property type="match status" value="1"/>
</dbReference>
<evidence type="ECO:0000256" key="2">
    <source>
        <dbReference type="SAM" id="SignalP"/>
    </source>
</evidence>
<evidence type="ECO:0000313" key="4">
    <source>
        <dbReference type="Proteomes" id="UP000076837"/>
    </source>
</evidence>
<name>A0A163LG86_DIDRA</name>
<gene>
    <name evidence="3" type="ORF">ST47_g1071</name>
</gene>